<dbReference type="GeneID" id="9678067"/>
<evidence type="ECO:0000256" key="1">
    <source>
        <dbReference type="SAM" id="SignalP"/>
    </source>
</evidence>
<keyword evidence="3" id="KW-1185">Reference proteome</keyword>
<sequence length="146" mass="16668">MHCNVTIGAFAAFLLFMEELHGNLNSNGFFREFLKLTGAGMRIVVSGLKEEGKPSTSRLLGGQMYWFQSVPYAVFGLCCYSTSSERRVFSKGINQFLEVILIIERLNNIFFKTKSRLSIKGLSYKAKVKVTFKKYLLKARDKLKIF</sequence>
<evidence type="ECO:0000313" key="2">
    <source>
        <dbReference type="EMBL" id="EEU34520.1"/>
    </source>
</evidence>
<protein>
    <submittedName>
        <fullName evidence="2">Uncharacterized protein</fullName>
    </submittedName>
</protein>
<dbReference type="AlphaFoldDB" id="C7ZNA0"/>
<dbReference type="KEGG" id="nhe:NECHADRAFT_88028"/>
<reference evidence="2 3" key="1">
    <citation type="journal article" date="2009" name="PLoS Genet.">
        <title>The genome of Nectria haematococca: contribution of supernumerary chromosomes to gene expansion.</title>
        <authorList>
            <person name="Coleman J.J."/>
            <person name="Rounsley S.D."/>
            <person name="Rodriguez-Carres M."/>
            <person name="Kuo A."/>
            <person name="Wasmann C.C."/>
            <person name="Grimwood J."/>
            <person name="Schmutz J."/>
            <person name="Taga M."/>
            <person name="White G.J."/>
            <person name="Zhou S."/>
            <person name="Schwartz D.C."/>
            <person name="Freitag M."/>
            <person name="Ma L.J."/>
            <person name="Danchin E.G."/>
            <person name="Henrissat B."/>
            <person name="Coutinho P.M."/>
            <person name="Nelson D.R."/>
            <person name="Straney D."/>
            <person name="Napoli C.A."/>
            <person name="Barker B.M."/>
            <person name="Gribskov M."/>
            <person name="Rep M."/>
            <person name="Kroken S."/>
            <person name="Molnar I."/>
            <person name="Rensing C."/>
            <person name="Kennell J.C."/>
            <person name="Zamora J."/>
            <person name="Farman M.L."/>
            <person name="Selker E.U."/>
            <person name="Salamov A."/>
            <person name="Shapiro H."/>
            <person name="Pangilinan J."/>
            <person name="Lindquist E."/>
            <person name="Lamers C."/>
            <person name="Grigoriev I.V."/>
            <person name="Geiser D.M."/>
            <person name="Covert S.F."/>
            <person name="Temporini E."/>
            <person name="Vanetten H.D."/>
        </authorList>
    </citation>
    <scope>NUCLEOTIDE SEQUENCE [LARGE SCALE GENOMIC DNA]</scope>
    <source>
        <strain evidence="3">ATCC MYA-4622 / CBS 123669 / FGSC 9596 / NRRL 45880 / 77-13-4</strain>
    </source>
</reference>
<keyword evidence="1" id="KW-0732">Signal</keyword>
<dbReference type="VEuPathDB" id="FungiDB:NECHADRAFT_88028"/>
<organism evidence="2 3">
    <name type="scientific">Fusarium vanettenii (strain ATCC MYA-4622 / CBS 123669 / FGSC 9596 / NRRL 45880 / 77-13-4)</name>
    <name type="common">Fusarium solani subsp. pisi</name>
    <dbReference type="NCBI Taxonomy" id="660122"/>
    <lineage>
        <taxon>Eukaryota</taxon>
        <taxon>Fungi</taxon>
        <taxon>Dikarya</taxon>
        <taxon>Ascomycota</taxon>
        <taxon>Pezizomycotina</taxon>
        <taxon>Sordariomycetes</taxon>
        <taxon>Hypocreomycetidae</taxon>
        <taxon>Hypocreales</taxon>
        <taxon>Nectriaceae</taxon>
        <taxon>Fusarium</taxon>
        <taxon>Fusarium solani species complex</taxon>
        <taxon>Fusarium vanettenii</taxon>
    </lineage>
</organism>
<dbReference type="Proteomes" id="UP000005206">
    <property type="component" value="Chromosome 13"/>
</dbReference>
<feature type="chain" id="PRO_5002988253" evidence="1">
    <location>
        <begin position="23"/>
        <end position="146"/>
    </location>
</feature>
<evidence type="ECO:0000313" key="3">
    <source>
        <dbReference type="Proteomes" id="UP000005206"/>
    </source>
</evidence>
<dbReference type="RefSeq" id="XP_003040233.1">
    <property type="nucleotide sequence ID" value="XM_003040187.1"/>
</dbReference>
<name>C7ZNA0_FUSV7</name>
<feature type="signal peptide" evidence="1">
    <location>
        <begin position="1"/>
        <end position="22"/>
    </location>
</feature>
<dbReference type="EMBL" id="GG698964">
    <property type="protein sequence ID" value="EEU34520.1"/>
    <property type="molecule type" value="Genomic_DNA"/>
</dbReference>
<dbReference type="HOGENOM" id="CLU_1777965_0_0_1"/>
<proteinExistence type="predicted"/>
<accession>C7ZNA0</accession>
<dbReference type="InParanoid" id="C7ZNA0"/>
<gene>
    <name evidence="2" type="ORF">NECHADRAFT_88028</name>
</gene>